<name>A0ABV8WQG4_9BACI</name>
<dbReference type="EMBL" id="JBHSDT010000003">
    <property type="protein sequence ID" value="MFC4402102.1"/>
    <property type="molecule type" value="Genomic_DNA"/>
</dbReference>
<keyword evidence="2" id="KW-1185">Reference proteome</keyword>
<protein>
    <submittedName>
        <fullName evidence="1">YtzI protein</fullName>
    </submittedName>
</protein>
<gene>
    <name evidence="1" type="primary">ytzI</name>
    <name evidence="1" type="ORF">ACFOY7_03325</name>
</gene>
<dbReference type="InterPro" id="IPR047753">
    <property type="entry name" value="YtzI-like"/>
</dbReference>
<dbReference type="NCBIfam" id="NF033232">
    <property type="entry name" value="small_YtzI"/>
    <property type="match status" value="1"/>
</dbReference>
<comment type="caution">
    <text evidence="1">The sequence shown here is derived from an EMBL/GenBank/DDBJ whole genome shotgun (WGS) entry which is preliminary data.</text>
</comment>
<evidence type="ECO:0000313" key="2">
    <source>
        <dbReference type="Proteomes" id="UP001595882"/>
    </source>
</evidence>
<reference evidence="2" key="1">
    <citation type="journal article" date="2019" name="Int. J. Syst. Evol. Microbiol.">
        <title>The Global Catalogue of Microorganisms (GCM) 10K type strain sequencing project: providing services to taxonomists for standard genome sequencing and annotation.</title>
        <authorList>
            <consortium name="The Broad Institute Genomics Platform"/>
            <consortium name="The Broad Institute Genome Sequencing Center for Infectious Disease"/>
            <person name="Wu L."/>
            <person name="Ma J."/>
        </authorList>
    </citation>
    <scope>NUCLEOTIDE SEQUENCE [LARGE SCALE GENOMIC DNA]</scope>
    <source>
        <strain evidence="2">CCUG 37865</strain>
    </source>
</reference>
<dbReference type="Proteomes" id="UP001595882">
    <property type="component" value="Unassembled WGS sequence"/>
</dbReference>
<dbReference type="RefSeq" id="WP_390249368.1">
    <property type="nucleotide sequence ID" value="NZ_JBHSDT010000003.1"/>
</dbReference>
<evidence type="ECO:0000313" key="1">
    <source>
        <dbReference type="EMBL" id="MFC4402102.1"/>
    </source>
</evidence>
<sequence length="52" mass="5780">MWIVIVVCIAVVIAVLALSIMTLNKGYAYKQTIDPLPEDIKSETEKDKTKDA</sequence>
<proteinExistence type="predicted"/>
<accession>A0ABV8WQG4</accession>
<organism evidence="1 2">
    <name type="scientific">Gracilibacillus xinjiangensis</name>
    <dbReference type="NCBI Taxonomy" id="1193282"/>
    <lineage>
        <taxon>Bacteria</taxon>
        <taxon>Bacillati</taxon>
        <taxon>Bacillota</taxon>
        <taxon>Bacilli</taxon>
        <taxon>Bacillales</taxon>
        <taxon>Bacillaceae</taxon>
        <taxon>Gracilibacillus</taxon>
    </lineage>
</organism>